<protein>
    <submittedName>
        <fullName evidence="1">Uncharacterized protein</fullName>
    </submittedName>
</protein>
<dbReference type="InterPro" id="IPR013783">
    <property type="entry name" value="Ig-like_fold"/>
</dbReference>
<accession>A0ABD2P5B8</accession>
<gene>
    <name evidence="1" type="ORF">HHI36_000430</name>
</gene>
<evidence type="ECO:0000313" key="2">
    <source>
        <dbReference type="Proteomes" id="UP001516400"/>
    </source>
</evidence>
<comment type="caution">
    <text evidence="1">The sequence shown here is derived from an EMBL/GenBank/DDBJ whole genome shotgun (WGS) entry which is preliminary data.</text>
</comment>
<name>A0ABD2P5B8_9CUCU</name>
<dbReference type="Gene3D" id="2.60.40.10">
    <property type="entry name" value="Immunoglobulins"/>
    <property type="match status" value="1"/>
</dbReference>
<dbReference type="EMBL" id="JABFTP020000185">
    <property type="protein sequence ID" value="KAL3285912.1"/>
    <property type="molecule type" value="Genomic_DNA"/>
</dbReference>
<proteinExistence type="predicted"/>
<dbReference type="AlphaFoldDB" id="A0ABD2P5B8"/>
<dbReference type="Proteomes" id="UP001516400">
    <property type="component" value="Unassembled WGS sequence"/>
</dbReference>
<sequence>MKYMILNISCKESASVLGVKDKNKKCTPPNLTNKHQPIQYIPISFDVLIPMEEVHGVLGQKIGLPCDLTPRDRDDGVSMVLWFKEVISEPLYR</sequence>
<evidence type="ECO:0000313" key="1">
    <source>
        <dbReference type="EMBL" id="KAL3285912.1"/>
    </source>
</evidence>
<organism evidence="1 2">
    <name type="scientific">Cryptolaemus montrouzieri</name>
    <dbReference type="NCBI Taxonomy" id="559131"/>
    <lineage>
        <taxon>Eukaryota</taxon>
        <taxon>Metazoa</taxon>
        <taxon>Ecdysozoa</taxon>
        <taxon>Arthropoda</taxon>
        <taxon>Hexapoda</taxon>
        <taxon>Insecta</taxon>
        <taxon>Pterygota</taxon>
        <taxon>Neoptera</taxon>
        <taxon>Endopterygota</taxon>
        <taxon>Coleoptera</taxon>
        <taxon>Polyphaga</taxon>
        <taxon>Cucujiformia</taxon>
        <taxon>Coccinelloidea</taxon>
        <taxon>Coccinellidae</taxon>
        <taxon>Scymninae</taxon>
        <taxon>Scymnini</taxon>
        <taxon>Cryptolaemus</taxon>
    </lineage>
</organism>
<keyword evidence="2" id="KW-1185">Reference proteome</keyword>
<reference evidence="1 2" key="1">
    <citation type="journal article" date="2021" name="BMC Biol.">
        <title>Horizontally acquired antibacterial genes associated with adaptive radiation of ladybird beetles.</title>
        <authorList>
            <person name="Li H.S."/>
            <person name="Tang X.F."/>
            <person name="Huang Y.H."/>
            <person name="Xu Z.Y."/>
            <person name="Chen M.L."/>
            <person name="Du X.Y."/>
            <person name="Qiu B.Y."/>
            <person name="Chen P.T."/>
            <person name="Zhang W."/>
            <person name="Slipinski A."/>
            <person name="Escalona H.E."/>
            <person name="Waterhouse R.M."/>
            <person name="Zwick A."/>
            <person name="Pang H."/>
        </authorList>
    </citation>
    <scope>NUCLEOTIDE SEQUENCE [LARGE SCALE GENOMIC DNA]</scope>
    <source>
        <strain evidence="1">SYSU2018</strain>
    </source>
</reference>